<protein>
    <submittedName>
        <fullName evidence="1">Uncharacterized protein</fullName>
    </submittedName>
</protein>
<dbReference type="SUPFAM" id="SSF52540">
    <property type="entry name" value="P-loop containing nucleoside triphosphate hydrolases"/>
    <property type="match status" value="1"/>
</dbReference>
<dbReference type="InterPro" id="IPR027417">
    <property type="entry name" value="P-loop_NTPase"/>
</dbReference>
<evidence type="ECO:0000313" key="2">
    <source>
        <dbReference type="Proteomes" id="UP000092634"/>
    </source>
</evidence>
<organism evidence="1 2">
    <name type="scientific">Janthinobacterium lividum</name>
    <dbReference type="NCBI Taxonomy" id="29581"/>
    <lineage>
        <taxon>Bacteria</taxon>
        <taxon>Pseudomonadati</taxon>
        <taxon>Pseudomonadota</taxon>
        <taxon>Betaproteobacteria</taxon>
        <taxon>Burkholderiales</taxon>
        <taxon>Oxalobacteraceae</taxon>
        <taxon>Janthinobacterium</taxon>
    </lineage>
</organism>
<dbReference type="Gene3D" id="3.40.50.300">
    <property type="entry name" value="P-loop containing nucleotide triphosphate hydrolases"/>
    <property type="match status" value="1"/>
</dbReference>
<comment type="caution">
    <text evidence="1">The sequence shown here is derived from an EMBL/GenBank/DDBJ whole genome shotgun (WGS) entry which is preliminary data.</text>
</comment>
<accession>A0A1E8PP16</accession>
<reference evidence="1 2" key="1">
    <citation type="submission" date="2016-10" db="EMBL/GenBank/DDBJ databases">
        <title>Updated version of Genome Assembly of Janthinobacterium lividum ERGS5:01.</title>
        <authorList>
            <person name="Kumar R."/>
            <person name="Acharya V."/>
            <person name="Singh D."/>
        </authorList>
    </citation>
    <scope>NUCLEOTIDE SEQUENCE [LARGE SCALE GENOMIC DNA]</scope>
    <source>
        <strain evidence="1 2">ERGS5:01</strain>
    </source>
</reference>
<name>A0A1E8PP16_9BURK</name>
<sequence>MKTDQSNDASVIAVIGATGSGKGVFIKNYALRAPVDKRLVVWDYMREYGPLVNTSSERLSDTIRGMGAKAFRLAFTPSYEDKLRAKQFDAFCRAAVEAGDLRLLVEELAFVTKATHAPAGWKMATSIGRHKGLRLIGASQRPAQVDKAFWSNCTEIHCGFLNYEDDQKVMAKALQVTIAEIQSLKPLEYIHRNVRTKENVRGFVKF</sequence>
<dbReference type="EMBL" id="MAQB02000003">
    <property type="protein sequence ID" value="OFJ47590.1"/>
    <property type="molecule type" value="Genomic_DNA"/>
</dbReference>
<gene>
    <name evidence="1" type="ORF">BA896_023310</name>
</gene>
<dbReference type="AlphaFoldDB" id="A0A1E8PP16"/>
<dbReference type="Proteomes" id="UP000092634">
    <property type="component" value="Unassembled WGS sequence"/>
</dbReference>
<evidence type="ECO:0000313" key="1">
    <source>
        <dbReference type="EMBL" id="OFJ47590.1"/>
    </source>
</evidence>
<proteinExistence type="predicted"/>